<reference evidence="9 10" key="1">
    <citation type="submission" date="2020-07" db="EMBL/GenBank/DDBJ databases">
        <title>Sequencing the genomes of 1000 actinobacteria strains.</title>
        <authorList>
            <person name="Klenk H.-P."/>
        </authorList>
    </citation>
    <scope>NUCLEOTIDE SEQUENCE [LARGE SCALE GENOMIC DNA]</scope>
    <source>
        <strain evidence="9 10">DSM 45278</strain>
    </source>
</reference>
<feature type="chain" id="PRO_5031504021" evidence="7">
    <location>
        <begin position="35"/>
        <end position="271"/>
    </location>
</feature>
<keyword evidence="6" id="KW-0472">Membrane</keyword>
<dbReference type="EMBL" id="JACCHL010000001">
    <property type="protein sequence ID" value="NYH51595.1"/>
    <property type="molecule type" value="Genomic_DNA"/>
</dbReference>
<protein>
    <submittedName>
        <fullName evidence="9">LPXTG-motif cell wall-anchored protein</fullName>
    </submittedName>
</protein>
<feature type="compositionally biased region" description="Basic and acidic residues" evidence="5">
    <location>
        <begin position="145"/>
        <end position="157"/>
    </location>
</feature>
<sequence>MSPNPGTGAFGARLLLGAALVAGTVLGGASTAFASPGPGSPGDNGTIKVHNPGTPDADNSNEPKVCDFEITADHFDGLQEVSWQITPKSNKSGWSEDPELEGTLTLDDEGAGTTEVLGLPDGHYKVYWTFEGQNSEAAKHKVFKVRCEDPEDPKDPKPTTPEETPGEEPTTPPGEEETPGESPDPTDPAGPVDPEEPTVPEETDGATEPTPGPDAPEADDGKAPADEEAAPSLPVTGAALTALVAAGAVAVAGGGAAVYFTRKRKGADAQE</sequence>
<organism evidence="9 10">
    <name type="scientific">Nocardiopsis sinuspersici</name>
    <dbReference type="NCBI Taxonomy" id="501010"/>
    <lineage>
        <taxon>Bacteria</taxon>
        <taxon>Bacillati</taxon>
        <taxon>Actinomycetota</taxon>
        <taxon>Actinomycetes</taxon>
        <taxon>Streptosporangiales</taxon>
        <taxon>Nocardiopsidaceae</taxon>
        <taxon>Nocardiopsis</taxon>
    </lineage>
</organism>
<feature type="domain" description="Gram-positive cocci surface proteins LPxTG" evidence="8">
    <location>
        <begin position="229"/>
        <end position="265"/>
    </location>
</feature>
<evidence type="ECO:0000313" key="9">
    <source>
        <dbReference type="EMBL" id="NYH51595.1"/>
    </source>
</evidence>
<evidence type="ECO:0000256" key="4">
    <source>
        <dbReference type="ARBA" id="ARBA00023088"/>
    </source>
</evidence>
<keyword evidence="1" id="KW-0134">Cell wall</keyword>
<feature type="compositionally biased region" description="Acidic residues" evidence="5">
    <location>
        <begin position="96"/>
        <end position="110"/>
    </location>
</feature>
<feature type="signal peptide" evidence="7">
    <location>
        <begin position="1"/>
        <end position="34"/>
    </location>
</feature>
<dbReference type="RefSeq" id="WP_179809435.1">
    <property type="nucleotide sequence ID" value="NZ_JACCHL010000001.1"/>
</dbReference>
<keyword evidence="3 7" id="KW-0732">Signal</keyword>
<dbReference type="AlphaFoldDB" id="A0A7Y9XB59"/>
<keyword evidence="2" id="KW-0964">Secreted</keyword>
<evidence type="ECO:0000259" key="8">
    <source>
        <dbReference type="Pfam" id="PF00746"/>
    </source>
</evidence>
<dbReference type="Proteomes" id="UP000584931">
    <property type="component" value="Unassembled WGS sequence"/>
</dbReference>
<evidence type="ECO:0000313" key="10">
    <source>
        <dbReference type="Proteomes" id="UP000584931"/>
    </source>
</evidence>
<evidence type="ECO:0000256" key="3">
    <source>
        <dbReference type="ARBA" id="ARBA00022729"/>
    </source>
</evidence>
<keyword evidence="6" id="KW-0812">Transmembrane</keyword>
<feature type="compositionally biased region" description="Acidic residues" evidence="5">
    <location>
        <begin position="193"/>
        <end position="205"/>
    </location>
</feature>
<comment type="caution">
    <text evidence="9">The sequence shown here is derived from an EMBL/GenBank/DDBJ whole genome shotgun (WGS) entry which is preliminary data.</text>
</comment>
<accession>A0A7Y9XB59</accession>
<dbReference type="NCBIfam" id="TIGR01167">
    <property type="entry name" value="LPXTG_anchor"/>
    <property type="match status" value="1"/>
</dbReference>
<feature type="region of interest" description="Disordered" evidence="5">
    <location>
        <begin position="29"/>
        <end position="62"/>
    </location>
</feature>
<dbReference type="Pfam" id="PF00746">
    <property type="entry name" value="Gram_pos_anchor"/>
    <property type="match status" value="1"/>
</dbReference>
<evidence type="ECO:0000256" key="6">
    <source>
        <dbReference type="SAM" id="Phobius"/>
    </source>
</evidence>
<evidence type="ECO:0000256" key="2">
    <source>
        <dbReference type="ARBA" id="ARBA00022525"/>
    </source>
</evidence>
<name>A0A7Y9XB59_9ACTN</name>
<feature type="region of interest" description="Disordered" evidence="5">
    <location>
        <begin position="86"/>
        <end position="117"/>
    </location>
</feature>
<gene>
    <name evidence="9" type="ORF">HNR06_001184</name>
</gene>
<evidence type="ECO:0000256" key="5">
    <source>
        <dbReference type="SAM" id="MobiDB-lite"/>
    </source>
</evidence>
<keyword evidence="4" id="KW-0572">Peptidoglycan-anchor</keyword>
<evidence type="ECO:0000256" key="7">
    <source>
        <dbReference type="SAM" id="SignalP"/>
    </source>
</evidence>
<feature type="transmembrane region" description="Helical" evidence="6">
    <location>
        <begin position="238"/>
        <end position="260"/>
    </location>
</feature>
<evidence type="ECO:0000256" key="1">
    <source>
        <dbReference type="ARBA" id="ARBA00022512"/>
    </source>
</evidence>
<keyword evidence="6" id="KW-1133">Transmembrane helix</keyword>
<dbReference type="InterPro" id="IPR019931">
    <property type="entry name" value="LPXTG_anchor"/>
</dbReference>
<feature type="region of interest" description="Disordered" evidence="5">
    <location>
        <begin position="141"/>
        <end position="233"/>
    </location>
</feature>
<proteinExistence type="predicted"/>